<organism evidence="2 3">
    <name type="scientific">Collybia nuda</name>
    <dbReference type="NCBI Taxonomy" id="64659"/>
    <lineage>
        <taxon>Eukaryota</taxon>
        <taxon>Fungi</taxon>
        <taxon>Dikarya</taxon>
        <taxon>Basidiomycota</taxon>
        <taxon>Agaricomycotina</taxon>
        <taxon>Agaricomycetes</taxon>
        <taxon>Agaricomycetidae</taxon>
        <taxon>Agaricales</taxon>
        <taxon>Tricholomatineae</taxon>
        <taxon>Clitocybaceae</taxon>
        <taxon>Collybia</taxon>
    </lineage>
</organism>
<comment type="caution">
    <text evidence="2">The sequence shown here is derived from an EMBL/GenBank/DDBJ whole genome shotgun (WGS) entry which is preliminary data.</text>
</comment>
<protein>
    <submittedName>
        <fullName evidence="2">Uncharacterized protein</fullName>
    </submittedName>
</protein>
<accession>A0A9P6CH23</accession>
<keyword evidence="1" id="KW-0732">Signal</keyword>
<evidence type="ECO:0000313" key="2">
    <source>
        <dbReference type="EMBL" id="KAF9461845.1"/>
    </source>
</evidence>
<dbReference type="Proteomes" id="UP000807353">
    <property type="component" value="Unassembled WGS sequence"/>
</dbReference>
<keyword evidence="3" id="KW-1185">Reference proteome</keyword>
<name>A0A9P6CH23_9AGAR</name>
<feature type="signal peptide" evidence="1">
    <location>
        <begin position="1"/>
        <end position="23"/>
    </location>
</feature>
<reference evidence="2" key="1">
    <citation type="submission" date="2020-11" db="EMBL/GenBank/DDBJ databases">
        <authorList>
            <consortium name="DOE Joint Genome Institute"/>
            <person name="Ahrendt S."/>
            <person name="Riley R."/>
            <person name="Andreopoulos W."/>
            <person name="Labutti K."/>
            <person name="Pangilinan J."/>
            <person name="Ruiz-Duenas F.J."/>
            <person name="Barrasa J.M."/>
            <person name="Sanchez-Garcia M."/>
            <person name="Camarero S."/>
            <person name="Miyauchi S."/>
            <person name="Serrano A."/>
            <person name="Linde D."/>
            <person name="Babiker R."/>
            <person name="Drula E."/>
            <person name="Ayuso-Fernandez I."/>
            <person name="Pacheco R."/>
            <person name="Padilla G."/>
            <person name="Ferreira P."/>
            <person name="Barriuso J."/>
            <person name="Kellner H."/>
            <person name="Castanera R."/>
            <person name="Alfaro M."/>
            <person name="Ramirez L."/>
            <person name="Pisabarro A.G."/>
            <person name="Kuo A."/>
            <person name="Tritt A."/>
            <person name="Lipzen A."/>
            <person name="He G."/>
            <person name="Yan M."/>
            <person name="Ng V."/>
            <person name="Cullen D."/>
            <person name="Martin F."/>
            <person name="Rosso M.-N."/>
            <person name="Henrissat B."/>
            <person name="Hibbett D."/>
            <person name="Martinez A.T."/>
            <person name="Grigoriev I.V."/>
        </authorList>
    </citation>
    <scope>NUCLEOTIDE SEQUENCE</scope>
    <source>
        <strain evidence="2">CBS 247.69</strain>
    </source>
</reference>
<feature type="chain" id="PRO_5040326816" evidence="1">
    <location>
        <begin position="24"/>
        <end position="99"/>
    </location>
</feature>
<gene>
    <name evidence="2" type="ORF">BDZ94DRAFT_790384</name>
</gene>
<sequence length="99" mass="10923">MSQPLYYICGLLILAEHLSVVWSGKSVSSEDIPPTVTLYQEVSCDKVKHGVDKILSGCNGHVPVPFGLKLNAEQEEFLSKLSSLVLENRLDKAQLLAWP</sequence>
<evidence type="ECO:0000256" key="1">
    <source>
        <dbReference type="SAM" id="SignalP"/>
    </source>
</evidence>
<proteinExistence type="predicted"/>
<evidence type="ECO:0000313" key="3">
    <source>
        <dbReference type="Proteomes" id="UP000807353"/>
    </source>
</evidence>
<dbReference type="EMBL" id="MU150278">
    <property type="protein sequence ID" value="KAF9461845.1"/>
    <property type="molecule type" value="Genomic_DNA"/>
</dbReference>
<dbReference type="AlphaFoldDB" id="A0A9P6CH23"/>